<evidence type="ECO:0000313" key="2">
    <source>
        <dbReference type="EMBL" id="OCG75915.1"/>
    </source>
</evidence>
<dbReference type="RefSeq" id="WP_067028806.1">
    <property type="nucleotide sequence ID" value="NZ_CP038256.1"/>
</dbReference>
<sequence length="366" mass="39713">MGFVIARRLTALPGGRVYDLMVHDVIRHRGQVAVVLNRTPRTQAPGLYNLWLEDGGWVRLGAIVDERSTTVTRAVVGMTSDTKLRPGVRASWSGIFYRDPADAGLDALDVVVETPAGSAPAWLIHPSNGPSDRWAIHIHGLGSPRAGTLRGVLVAADVGLTSLVVSYRNDGEGPRVGSGRSTLGATETDDVRAAVRFALSHGARRVVLFGWSMGAAIALQLAVDEEFGDVIERLILDSPVLDWAATVAANCRRAGLPSWFGVFARPWLQNRLLARLVGIEVAVPPRSISGVARAEELAIPLVILHGLEDSSVPHAVARRLATLRPDLVQLETFASDHTMTWNSDPDRWQVVASKAAEIHQRRSRRY</sequence>
<dbReference type="STRING" id="904291.A7J15_13045"/>
<protein>
    <submittedName>
        <fullName evidence="2">Phospholipase</fullName>
    </submittedName>
</protein>
<comment type="caution">
    <text evidence="2">The sequence shown here is derived from an EMBL/GenBank/DDBJ whole genome shotgun (WGS) entry which is preliminary data.</text>
</comment>
<name>A0A1B9NH44_9MICO</name>
<accession>A0A1B9NH44</accession>
<dbReference type="Proteomes" id="UP000093355">
    <property type="component" value="Unassembled WGS sequence"/>
</dbReference>
<proteinExistence type="predicted"/>
<feature type="domain" description="AB hydrolase-1" evidence="1">
    <location>
        <begin position="137"/>
        <end position="347"/>
    </location>
</feature>
<evidence type="ECO:0000313" key="3">
    <source>
        <dbReference type="Proteomes" id="UP000093355"/>
    </source>
</evidence>
<organism evidence="2 3">
    <name type="scientific">Microbacterium sediminis</name>
    <dbReference type="NCBI Taxonomy" id="904291"/>
    <lineage>
        <taxon>Bacteria</taxon>
        <taxon>Bacillati</taxon>
        <taxon>Actinomycetota</taxon>
        <taxon>Actinomycetes</taxon>
        <taxon>Micrococcales</taxon>
        <taxon>Microbacteriaceae</taxon>
        <taxon>Microbacterium</taxon>
    </lineage>
</organism>
<dbReference type="Pfam" id="PF12697">
    <property type="entry name" value="Abhydrolase_6"/>
    <property type="match status" value="1"/>
</dbReference>
<dbReference type="GO" id="GO:0003824">
    <property type="term" value="F:catalytic activity"/>
    <property type="evidence" value="ECO:0007669"/>
    <property type="project" value="UniProtKB-ARBA"/>
</dbReference>
<dbReference type="InterPro" id="IPR000073">
    <property type="entry name" value="AB_hydrolase_1"/>
</dbReference>
<reference evidence="2 3" key="1">
    <citation type="submission" date="2016-05" db="EMBL/GenBank/DDBJ databases">
        <authorList>
            <person name="Lavstsen T."/>
            <person name="Jespersen J.S."/>
        </authorList>
    </citation>
    <scope>NUCLEOTIDE SEQUENCE [LARGE SCALE GENOMIC DNA]</scope>
    <source>
        <strain evidence="2 3">YLB-01</strain>
    </source>
</reference>
<dbReference type="PANTHER" id="PTHR12277:SF79">
    <property type="entry name" value="XAA-PRO DIPEPTIDYL-PEPTIDASE-RELATED"/>
    <property type="match status" value="1"/>
</dbReference>
<gene>
    <name evidence="2" type="ORF">A7J15_13045</name>
</gene>
<dbReference type="SUPFAM" id="SSF53474">
    <property type="entry name" value="alpha/beta-Hydrolases"/>
    <property type="match status" value="1"/>
</dbReference>
<dbReference type="EMBL" id="LXMD01000010">
    <property type="protein sequence ID" value="OCG75915.1"/>
    <property type="molecule type" value="Genomic_DNA"/>
</dbReference>
<dbReference type="AlphaFoldDB" id="A0A1B9NH44"/>
<dbReference type="InterPro" id="IPR029058">
    <property type="entry name" value="AB_hydrolase_fold"/>
</dbReference>
<evidence type="ECO:0000259" key="1">
    <source>
        <dbReference type="Pfam" id="PF12697"/>
    </source>
</evidence>
<keyword evidence="3" id="KW-1185">Reference proteome</keyword>
<dbReference type="PANTHER" id="PTHR12277">
    <property type="entry name" value="ALPHA/BETA HYDROLASE DOMAIN-CONTAINING PROTEIN"/>
    <property type="match status" value="1"/>
</dbReference>
<dbReference type="Gene3D" id="3.40.50.1820">
    <property type="entry name" value="alpha/beta hydrolase"/>
    <property type="match status" value="1"/>
</dbReference>